<sequence length="188" mass="22612">IQQFEEDINNQDEGELSELKIYINNYLQQIAKMEQENTHLKVQLYQAIQENILLKKNLEGERNINHCLNQQIFDSVYIYKKKLQDEKTRFRSNYQIRINESNKHFILHYEYLQNSELRVKAEMKKKDIRIKAMQILLNNKNLECETQQKKITNLETSLKELQNQKIILKSKINSKTSNKHMARSNQIQ</sequence>
<feature type="non-terminal residue" evidence="1">
    <location>
        <position position="1"/>
    </location>
</feature>
<accession>A0ACA9M2S1</accession>
<dbReference type="Proteomes" id="UP000789920">
    <property type="component" value="Unassembled WGS sequence"/>
</dbReference>
<comment type="caution">
    <text evidence="1">The sequence shown here is derived from an EMBL/GenBank/DDBJ whole genome shotgun (WGS) entry which is preliminary data.</text>
</comment>
<evidence type="ECO:0000313" key="2">
    <source>
        <dbReference type="Proteomes" id="UP000789920"/>
    </source>
</evidence>
<evidence type="ECO:0000313" key="1">
    <source>
        <dbReference type="EMBL" id="CAG8564687.1"/>
    </source>
</evidence>
<name>A0ACA9M2S1_9GLOM</name>
<gene>
    <name evidence="1" type="ORF">RPERSI_LOCUS4510</name>
</gene>
<dbReference type="EMBL" id="CAJVQC010006235">
    <property type="protein sequence ID" value="CAG8564687.1"/>
    <property type="molecule type" value="Genomic_DNA"/>
</dbReference>
<protein>
    <submittedName>
        <fullName evidence="1">5800_t:CDS:1</fullName>
    </submittedName>
</protein>
<proteinExistence type="predicted"/>
<reference evidence="1" key="1">
    <citation type="submission" date="2021-06" db="EMBL/GenBank/DDBJ databases">
        <authorList>
            <person name="Kallberg Y."/>
            <person name="Tangrot J."/>
            <person name="Rosling A."/>
        </authorList>
    </citation>
    <scope>NUCLEOTIDE SEQUENCE</scope>
    <source>
        <strain evidence="1">MA461A</strain>
    </source>
</reference>
<keyword evidence="2" id="KW-1185">Reference proteome</keyword>
<organism evidence="1 2">
    <name type="scientific">Racocetra persica</name>
    <dbReference type="NCBI Taxonomy" id="160502"/>
    <lineage>
        <taxon>Eukaryota</taxon>
        <taxon>Fungi</taxon>
        <taxon>Fungi incertae sedis</taxon>
        <taxon>Mucoromycota</taxon>
        <taxon>Glomeromycotina</taxon>
        <taxon>Glomeromycetes</taxon>
        <taxon>Diversisporales</taxon>
        <taxon>Gigasporaceae</taxon>
        <taxon>Racocetra</taxon>
    </lineage>
</organism>